<organism evidence="3 4">
    <name type="scientific">Streptomyces sulfonofaciens</name>
    <dbReference type="NCBI Taxonomy" id="68272"/>
    <lineage>
        <taxon>Bacteria</taxon>
        <taxon>Bacillati</taxon>
        <taxon>Actinomycetota</taxon>
        <taxon>Actinomycetes</taxon>
        <taxon>Kitasatosporales</taxon>
        <taxon>Streptomycetaceae</taxon>
        <taxon>Streptomyces</taxon>
    </lineage>
</organism>
<evidence type="ECO:0000259" key="2">
    <source>
        <dbReference type="Pfam" id="PF01872"/>
    </source>
</evidence>
<feature type="region of interest" description="Disordered" evidence="1">
    <location>
        <begin position="45"/>
        <end position="72"/>
    </location>
</feature>
<evidence type="ECO:0000256" key="1">
    <source>
        <dbReference type="SAM" id="MobiDB-lite"/>
    </source>
</evidence>
<reference evidence="3" key="2">
    <citation type="submission" date="2020-09" db="EMBL/GenBank/DDBJ databases">
        <authorList>
            <person name="Sun Q."/>
            <person name="Ohkuma M."/>
        </authorList>
    </citation>
    <scope>NUCLEOTIDE SEQUENCE</scope>
    <source>
        <strain evidence="3">JCM 5069</strain>
    </source>
</reference>
<dbReference type="Proteomes" id="UP000603708">
    <property type="component" value="Unassembled WGS sequence"/>
</dbReference>
<protein>
    <recommendedName>
        <fullName evidence="2">Bacterial bifunctional deaminase-reductase C-terminal domain-containing protein</fullName>
    </recommendedName>
</protein>
<dbReference type="InterPro" id="IPR024072">
    <property type="entry name" value="DHFR-like_dom_sf"/>
</dbReference>
<name>A0A919KTY7_9ACTN</name>
<gene>
    <name evidence="3" type="ORF">GCM10018793_09640</name>
</gene>
<comment type="caution">
    <text evidence="3">The sequence shown here is derived from an EMBL/GenBank/DDBJ whole genome shotgun (WGS) entry which is preliminary data.</text>
</comment>
<dbReference type="EMBL" id="BNCD01000002">
    <property type="protein sequence ID" value="GHH72504.1"/>
    <property type="molecule type" value="Genomic_DNA"/>
</dbReference>
<dbReference type="AlphaFoldDB" id="A0A919KTY7"/>
<dbReference type="InterPro" id="IPR002734">
    <property type="entry name" value="RibDG_C"/>
</dbReference>
<feature type="domain" description="Bacterial bifunctional deaminase-reductase C-terminal" evidence="2">
    <location>
        <begin position="85"/>
        <end position="258"/>
    </location>
</feature>
<dbReference type="GO" id="GO:0009231">
    <property type="term" value="P:riboflavin biosynthetic process"/>
    <property type="evidence" value="ECO:0007669"/>
    <property type="project" value="InterPro"/>
</dbReference>
<dbReference type="GO" id="GO:0008703">
    <property type="term" value="F:5-amino-6-(5-phosphoribosylamino)uracil reductase activity"/>
    <property type="evidence" value="ECO:0007669"/>
    <property type="project" value="InterPro"/>
</dbReference>
<dbReference type="PANTHER" id="PTHR38011">
    <property type="entry name" value="DIHYDROFOLATE REDUCTASE FAMILY PROTEIN (AFU_ORTHOLOGUE AFUA_8G06820)"/>
    <property type="match status" value="1"/>
</dbReference>
<keyword evidence="4" id="KW-1185">Reference proteome</keyword>
<dbReference type="Pfam" id="PF01872">
    <property type="entry name" value="RibD_C"/>
    <property type="match status" value="1"/>
</dbReference>
<evidence type="ECO:0000313" key="3">
    <source>
        <dbReference type="EMBL" id="GHH72504.1"/>
    </source>
</evidence>
<reference evidence="3" key="1">
    <citation type="journal article" date="2014" name="Int. J. Syst. Evol. Microbiol.">
        <title>Complete genome sequence of Corynebacterium casei LMG S-19264T (=DSM 44701T), isolated from a smear-ripened cheese.</title>
        <authorList>
            <consortium name="US DOE Joint Genome Institute (JGI-PGF)"/>
            <person name="Walter F."/>
            <person name="Albersmeier A."/>
            <person name="Kalinowski J."/>
            <person name="Ruckert C."/>
        </authorList>
    </citation>
    <scope>NUCLEOTIDE SEQUENCE</scope>
    <source>
        <strain evidence="3">JCM 5069</strain>
    </source>
</reference>
<dbReference type="SUPFAM" id="SSF53597">
    <property type="entry name" value="Dihydrofolate reductase-like"/>
    <property type="match status" value="1"/>
</dbReference>
<evidence type="ECO:0000313" key="4">
    <source>
        <dbReference type="Proteomes" id="UP000603708"/>
    </source>
</evidence>
<sequence>MLRNATDGVTVRELPWYDAPIASGRPGRVDLRPVVASLRALALRDAQTGTGRGPSPRRRTPAHGACRAGSGPWDPPCQKETAMAKLIYSCPVSLDGCVADENGDFDWAVPSEEVHAFINDLQRPVGTYLYGRRMYETMLGWETGPAPAARSAVTRDFADQWQAAEKIVYSTTLHRVCTGRTRLERTFDPDALRQRKAASDRDLTVGGPGLAAHAVRAGLVDEYQLFVVPTVVGGGKRFFPAGVRVGLDLLEERRFADGTVHLRYRAVH</sequence>
<dbReference type="PANTHER" id="PTHR38011:SF11">
    <property type="entry name" value="2,5-DIAMINO-6-RIBOSYLAMINO-4(3H)-PYRIMIDINONE 5'-PHOSPHATE REDUCTASE"/>
    <property type="match status" value="1"/>
</dbReference>
<dbReference type="InterPro" id="IPR050765">
    <property type="entry name" value="Riboflavin_Biosynth_HTPR"/>
</dbReference>
<dbReference type="Gene3D" id="3.40.430.10">
    <property type="entry name" value="Dihydrofolate Reductase, subunit A"/>
    <property type="match status" value="1"/>
</dbReference>
<proteinExistence type="predicted"/>
<accession>A0A919KTY7</accession>